<feature type="region of interest" description="Disordered" evidence="1">
    <location>
        <begin position="46"/>
        <end position="65"/>
    </location>
</feature>
<name>A0A5E4GAM6_PRUDU</name>
<evidence type="ECO:0000256" key="1">
    <source>
        <dbReference type="SAM" id="MobiDB-lite"/>
    </source>
</evidence>
<dbReference type="EMBL" id="CABIKO010000490">
    <property type="protein sequence ID" value="VVA36955.1"/>
    <property type="molecule type" value="Genomic_DNA"/>
</dbReference>
<evidence type="ECO:0000313" key="3">
    <source>
        <dbReference type="Proteomes" id="UP000327085"/>
    </source>
</evidence>
<organism evidence="2 3">
    <name type="scientific">Prunus dulcis</name>
    <name type="common">Almond</name>
    <name type="synonym">Amygdalus dulcis</name>
    <dbReference type="NCBI Taxonomy" id="3755"/>
    <lineage>
        <taxon>Eukaryota</taxon>
        <taxon>Viridiplantae</taxon>
        <taxon>Streptophyta</taxon>
        <taxon>Embryophyta</taxon>
        <taxon>Tracheophyta</taxon>
        <taxon>Spermatophyta</taxon>
        <taxon>Magnoliopsida</taxon>
        <taxon>eudicotyledons</taxon>
        <taxon>Gunneridae</taxon>
        <taxon>Pentapetalae</taxon>
        <taxon>rosids</taxon>
        <taxon>fabids</taxon>
        <taxon>Rosales</taxon>
        <taxon>Rosaceae</taxon>
        <taxon>Amygdaloideae</taxon>
        <taxon>Amygdaleae</taxon>
        <taxon>Prunus</taxon>
    </lineage>
</organism>
<feature type="non-terminal residue" evidence="2">
    <location>
        <position position="1"/>
    </location>
</feature>
<protein>
    <submittedName>
        <fullName evidence="2">Uncharacterized protein</fullName>
    </submittedName>
</protein>
<dbReference type="InParanoid" id="A0A5E4GAM6"/>
<gene>
    <name evidence="2" type="ORF">ALMOND_2B035871</name>
</gene>
<reference evidence="3" key="1">
    <citation type="journal article" date="2020" name="Plant J.">
        <title>Transposons played a major role in the diversification between the closely related almond and peach genomes: results from the almond genome sequence.</title>
        <authorList>
            <person name="Alioto T."/>
            <person name="Alexiou K.G."/>
            <person name="Bardil A."/>
            <person name="Barteri F."/>
            <person name="Castanera R."/>
            <person name="Cruz F."/>
            <person name="Dhingra A."/>
            <person name="Duval H."/>
            <person name="Fernandez I Marti A."/>
            <person name="Frias L."/>
            <person name="Galan B."/>
            <person name="Garcia J.L."/>
            <person name="Howad W."/>
            <person name="Gomez-Garrido J."/>
            <person name="Gut M."/>
            <person name="Julca I."/>
            <person name="Morata J."/>
            <person name="Puigdomenech P."/>
            <person name="Ribeca P."/>
            <person name="Rubio Cabetas M.J."/>
            <person name="Vlasova A."/>
            <person name="Wirthensohn M."/>
            <person name="Garcia-Mas J."/>
            <person name="Gabaldon T."/>
            <person name="Casacuberta J.M."/>
            <person name="Arus P."/>
        </authorList>
    </citation>
    <scope>NUCLEOTIDE SEQUENCE [LARGE SCALE GENOMIC DNA]</scope>
    <source>
        <strain evidence="3">cv. Texas</strain>
    </source>
</reference>
<sequence>RPNNTKESKNDIRCLIELAASVRNKKHKNKKRSYFARVGLGGLRCHSMRQERPRQPTRHHRGLCGRQTTSNGGNCVAHHFLWLRDRVLSGTFGIYQACFGVMGSDFWFQPNTFLTEEDQKLFLLIKSQHNW</sequence>
<evidence type="ECO:0000313" key="2">
    <source>
        <dbReference type="EMBL" id="VVA36955.1"/>
    </source>
</evidence>
<proteinExistence type="predicted"/>
<dbReference type="AlphaFoldDB" id="A0A5E4GAM6"/>
<dbReference type="Proteomes" id="UP000327085">
    <property type="component" value="Chromosome 8"/>
</dbReference>
<dbReference type="Gramene" id="VVA36955">
    <property type="protein sequence ID" value="VVA36955"/>
    <property type="gene ID" value="Prudul26B035871"/>
</dbReference>
<feature type="non-terminal residue" evidence="2">
    <location>
        <position position="131"/>
    </location>
</feature>
<accession>A0A5E4GAM6</accession>